<organism evidence="1 2">
    <name type="scientific">Acaulospora colombiana</name>
    <dbReference type="NCBI Taxonomy" id="27376"/>
    <lineage>
        <taxon>Eukaryota</taxon>
        <taxon>Fungi</taxon>
        <taxon>Fungi incertae sedis</taxon>
        <taxon>Mucoromycota</taxon>
        <taxon>Glomeromycotina</taxon>
        <taxon>Glomeromycetes</taxon>
        <taxon>Diversisporales</taxon>
        <taxon>Acaulosporaceae</taxon>
        <taxon>Acaulospora</taxon>
    </lineage>
</organism>
<reference evidence="1" key="1">
    <citation type="submission" date="2021-06" db="EMBL/GenBank/DDBJ databases">
        <authorList>
            <person name="Kallberg Y."/>
            <person name="Tangrot J."/>
            <person name="Rosling A."/>
        </authorList>
    </citation>
    <scope>NUCLEOTIDE SEQUENCE</scope>
    <source>
        <strain evidence="1">CL356</strain>
    </source>
</reference>
<dbReference type="EMBL" id="CAJVPT010006683">
    <property type="protein sequence ID" value="CAG8533409.1"/>
    <property type="molecule type" value="Genomic_DNA"/>
</dbReference>
<comment type="caution">
    <text evidence="1">The sequence shown here is derived from an EMBL/GenBank/DDBJ whole genome shotgun (WGS) entry which is preliminary data.</text>
</comment>
<evidence type="ECO:0000313" key="2">
    <source>
        <dbReference type="Proteomes" id="UP000789525"/>
    </source>
</evidence>
<sequence>MPSNSSPLPKLSFFVIILLFLFPTDARVHPTTTSAVFTTTKFTPHSGTTSKIYTPAVTPKTNHPSSSFYSKPITTLVQSSAMEQASLVNALSNEATFVNIQTIIPGNRPLPNARINHMTHTYQREIVTPGMGSSGNSIVFGRVWSRRLSAGILVIWILLCGAFWE</sequence>
<keyword evidence="2" id="KW-1185">Reference proteome</keyword>
<gene>
    <name evidence="1" type="ORF">ACOLOM_LOCUS4167</name>
</gene>
<accession>A0ACA9LMB5</accession>
<protein>
    <submittedName>
        <fullName evidence="1">15196_t:CDS:1</fullName>
    </submittedName>
</protein>
<dbReference type="Proteomes" id="UP000789525">
    <property type="component" value="Unassembled WGS sequence"/>
</dbReference>
<proteinExistence type="predicted"/>
<name>A0ACA9LMB5_9GLOM</name>
<evidence type="ECO:0000313" key="1">
    <source>
        <dbReference type="EMBL" id="CAG8533409.1"/>
    </source>
</evidence>